<dbReference type="PROSITE" id="PS51186">
    <property type="entry name" value="GNAT"/>
    <property type="match status" value="1"/>
</dbReference>
<feature type="domain" description="N-acetyltransferase" evidence="2">
    <location>
        <begin position="10"/>
        <end position="144"/>
    </location>
</feature>
<dbReference type="Proteomes" id="UP000215027">
    <property type="component" value="Chromosome II"/>
</dbReference>
<organism evidence="3 4">
    <name type="scientific">Candidatus Promineifilum breve</name>
    <dbReference type="NCBI Taxonomy" id="1806508"/>
    <lineage>
        <taxon>Bacteria</taxon>
        <taxon>Bacillati</taxon>
        <taxon>Chloroflexota</taxon>
        <taxon>Ardenticatenia</taxon>
        <taxon>Candidatus Promineifilales</taxon>
        <taxon>Candidatus Promineifilaceae</taxon>
        <taxon>Candidatus Promineifilum</taxon>
    </lineage>
</organism>
<name>A0A160T649_9CHLR</name>
<dbReference type="SUPFAM" id="SSF55729">
    <property type="entry name" value="Acyl-CoA N-acyltransferases (Nat)"/>
    <property type="match status" value="1"/>
</dbReference>
<keyword evidence="4" id="KW-1185">Reference proteome</keyword>
<dbReference type="GO" id="GO:0016747">
    <property type="term" value="F:acyltransferase activity, transferring groups other than amino-acyl groups"/>
    <property type="evidence" value="ECO:0007669"/>
    <property type="project" value="InterPro"/>
</dbReference>
<evidence type="ECO:0000259" key="2">
    <source>
        <dbReference type="PROSITE" id="PS51186"/>
    </source>
</evidence>
<dbReference type="Gene3D" id="3.40.630.30">
    <property type="match status" value="1"/>
</dbReference>
<keyword evidence="1" id="KW-1133">Transmembrane helix</keyword>
<reference evidence="3" key="1">
    <citation type="submission" date="2016-01" db="EMBL/GenBank/DDBJ databases">
        <authorList>
            <person name="Mcilroy J.S."/>
            <person name="Karst M S."/>
            <person name="Albertsen M."/>
        </authorList>
    </citation>
    <scope>NUCLEOTIDE SEQUENCE</scope>
    <source>
        <strain evidence="3">Cfx-K</strain>
    </source>
</reference>
<dbReference type="InterPro" id="IPR016181">
    <property type="entry name" value="Acyl_CoA_acyltransferase"/>
</dbReference>
<evidence type="ECO:0000256" key="1">
    <source>
        <dbReference type="SAM" id="Phobius"/>
    </source>
</evidence>
<sequence>MDEKIPPTMELLDAADPADVEFVHNGLRGYNAQYAPSEFAHLYVFLRDEAGTLVGGLLGGTFWGWLAVDILWLDERYRGQGYGERMLAAAEAEGRRRGCAHVQLDTLSFQARPFYEKLGYRVYGELEDYPAGTGHKRYYLTKQL</sequence>
<dbReference type="Pfam" id="PF00583">
    <property type="entry name" value="Acetyltransf_1"/>
    <property type="match status" value="1"/>
</dbReference>
<dbReference type="AlphaFoldDB" id="A0A160T649"/>
<dbReference type="RefSeq" id="WP_197699972.1">
    <property type="nucleotide sequence ID" value="NZ_LN890656.1"/>
</dbReference>
<feature type="transmembrane region" description="Helical" evidence="1">
    <location>
        <begin position="53"/>
        <end position="73"/>
    </location>
</feature>
<protein>
    <submittedName>
        <fullName evidence="3">GCN5-related N-acetyltransferase</fullName>
    </submittedName>
</protein>
<dbReference type="CDD" id="cd04301">
    <property type="entry name" value="NAT_SF"/>
    <property type="match status" value="1"/>
</dbReference>
<proteinExistence type="predicted"/>
<accession>A0A160T649</accession>
<dbReference type="KEGG" id="pbf:CFX0092_B0327"/>
<keyword evidence="1" id="KW-0812">Transmembrane</keyword>
<evidence type="ECO:0000313" key="4">
    <source>
        <dbReference type="Proteomes" id="UP000215027"/>
    </source>
</evidence>
<dbReference type="InterPro" id="IPR000182">
    <property type="entry name" value="GNAT_dom"/>
</dbReference>
<keyword evidence="1" id="KW-0472">Membrane</keyword>
<evidence type="ECO:0000313" key="3">
    <source>
        <dbReference type="EMBL" id="CUS05861.1"/>
    </source>
</evidence>
<dbReference type="EMBL" id="LN890656">
    <property type="protein sequence ID" value="CUS05861.1"/>
    <property type="molecule type" value="Genomic_DNA"/>
</dbReference>
<gene>
    <name evidence="3" type="ORF">CFX0092_B0327</name>
</gene>